<dbReference type="InterPro" id="IPR011022">
    <property type="entry name" value="Arrestin_C-like"/>
</dbReference>
<dbReference type="GO" id="GO:0005737">
    <property type="term" value="C:cytoplasm"/>
    <property type="evidence" value="ECO:0007669"/>
    <property type="project" value="TreeGrafter"/>
</dbReference>
<feature type="domain" description="Arrestin C-terminal-like" evidence="3">
    <location>
        <begin position="228"/>
        <end position="390"/>
    </location>
</feature>
<dbReference type="InterPro" id="IPR014756">
    <property type="entry name" value="Ig_E-set"/>
</dbReference>
<feature type="region of interest" description="Disordered" evidence="2">
    <location>
        <begin position="1"/>
        <end position="29"/>
    </location>
</feature>
<protein>
    <recommendedName>
        <fullName evidence="3">Arrestin C-terminal-like domain-containing protein</fullName>
    </recommendedName>
</protein>
<dbReference type="AlphaFoldDB" id="A0AAV7JWY1"/>
<feature type="region of interest" description="Disordered" evidence="2">
    <location>
        <begin position="389"/>
        <end position="437"/>
    </location>
</feature>
<proteinExistence type="inferred from homology"/>
<dbReference type="InterPro" id="IPR014752">
    <property type="entry name" value="Arrestin-like_C"/>
</dbReference>
<dbReference type="Proteomes" id="UP001165289">
    <property type="component" value="Unassembled WGS sequence"/>
</dbReference>
<gene>
    <name evidence="4" type="ORF">LOD99_3716</name>
</gene>
<comment type="caution">
    <text evidence="4">The sequence shown here is derived from an EMBL/GenBank/DDBJ whole genome shotgun (WGS) entry which is preliminary data.</text>
</comment>
<organism evidence="4 5">
    <name type="scientific">Oopsacas minuta</name>
    <dbReference type="NCBI Taxonomy" id="111878"/>
    <lineage>
        <taxon>Eukaryota</taxon>
        <taxon>Metazoa</taxon>
        <taxon>Porifera</taxon>
        <taxon>Hexactinellida</taxon>
        <taxon>Hexasterophora</taxon>
        <taxon>Lyssacinosida</taxon>
        <taxon>Leucopsacidae</taxon>
        <taxon>Oopsacas</taxon>
    </lineage>
</organism>
<dbReference type="SUPFAM" id="SSF81296">
    <property type="entry name" value="E set domains"/>
    <property type="match status" value="2"/>
</dbReference>
<dbReference type="PANTHER" id="PTHR11792">
    <property type="entry name" value="ARRESTIN"/>
    <property type="match status" value="1"/>
</dbReference>
<evidence type="ECO:0000256" key="1">
    <source>
        <dbReference type="ARBA" id="ARBA00005298"/>
    </source>
</evidence>
<keyword evidence="5" id="KW-1185">Reference proteome</keyword>
<dbReference type="GO" id="GO:0007165">
    <property type="term" value="P:signal transduction"/>
    <property type="evidence" value="ECO:0007669"/>
    <property type="project" value="InterPro"/>
</dbReference>
<dbReference type="Gene3D" id="2.60.40.840">
    <property type="match status" value="1"/>
</dbReference>
<dbReference type="PRINTS" id="PR00309">
    <property type="entry name" value="ARRESTIN"/>
</dbReference>
<dbReference type="InterPro" id="IPR000698">
    <property type="entry name" value="Arrestin"/>
</dbReference>
<evidence type="ECO:0000313" key="5">
    <source>
        <dbReference type="Proteomes" id="UP001165289"/>
    </source>
</evidence>
<dbReference type="InterPro" id="IPR014753">
    <property type="entry name" value="Arrestin_N"/>
</dbReference>
<name>A0AAV7JWY1_9METZ</name>
<dbReference type="PANTHER" id="PTHR11792:SF17">
    <property type="entry name" value="KURTZ ARRESTIN"/>
    <property type="match status" value="1"/>
</dbReference>
<dbReference type="GO" id="GO:0001664">
    <property type="term" value="F:G protein-coupled receptor binding"/>
    <property type="evidence" value="ECO:0007669"/>
    <property type="project" value="TreeGrafter"/>
</dbReference>
<dbReference type="EMBL" id="JAKMXF010000288">
    <property type="protein sequence ID" value="KAI6653191.1"/>
    <property type="molecule type" value="Genomic_DNA"/>
</dbReference>
<accession>A0AAV7JWY1</accession>
<dbReference type="GO" id="GO:0002031">
    <property type="term" value="P:G protein-coupled receptor internalization"/>
    <property type="evidence" value="ECO:0007669"/>
    <property type="project" value="TreeGrafter"/>
</dbReference>
<feature type="compositionally biased region" description="Basic and acidic residues" evidence="2">
    <location>
        <begin position="1"/>
        <end position="19"/>
    </location>
</feature>
<dbReference type="SMART" id="SM01017">
    <property type="entry name" value="Arrestin_C"/>
    <property type="match status" value="1"/>
</dbReference>
<evidence type="ECO:0000313" key="4">
    <source>
        <dbReference type="EMBL" id="KAI6653191.1"/>
    </source>
</evidence>
<evidence type="ECO:0000259" key="3">
    <source>
        <dbReference type="SMART" id="SM01017"/>
    </source>
</evidence>
<reference evidence="4 5" key="1">
    <citation type="journal article" date="2023" name="BMC Biol.">
        <title>The compact genome of the sponge Oopsacas minuta (Hexactinellida) is lacking key metazoan core genes.</title>
        <authorList>
            <person name="Santini S."/>
            <person name="Schenkelaars Q."/>
            <person name="Jourda C."/>
            <person name="Duchesne M."/>
            <person name="Belahbib H."/>
            <person name="Rocher C."/>
            <person name="Selva M."/>
            <person name="Riesgo A."/>
            <person name="Vervoort M."/>
            <person name="Leys S.P."/>
            <person name="Kodjabachian L."/>
            <person name="Le Bivic A."/>
            <person name="Borchiellini C."/>
            <person name="Claverie J.M."/>
            <person name="Renard E."/>
        </authorList>
    </citation>
    <scope>NUCLEOTIDE SEQUENCE [LARGE SCALE GENOMIC DNA]</scope>
    <source>
        <strain evidence="4">SPO-2</strain>
    </source>
</reference>
<dbReference type="Gene3D" id="2.60.40.640">
    <property type="match status" value="1"/>
</dbReference>
<dbReference type="Pfam" id="PF02752">
    <property type="entry name" value="Arrestin_C"/>
    <property type="match status" value="1"/>
</dbReference>
<comment type="similarity">
    <text evidence="1">Belongs to the arrestin family.</text>
</comment>
<sequence length="456" mass="51132">MASRDPEVEKPPQTEEVKQIPEGAEMETQPIPKLRSGQKVFKKTSPNGRITVYVGQRDFLDTGDVVEAVEGVVLVDPVYLNKDGDAKKVFCQLEGAFRYGKEELEVIGINFEKILFNGIFQVYPPSGDEVHSNLQRRLIRKLGENAHPFRFTIPPGLSPSLILQGMPGEPDRQCGIDYQLKSYIARQANEKPEKKRMVSLTIKKLTHAPADSMPNRPTLDVKKEYMLSSNPIHVEANLDKAVYYHGEEIKINVSITNASSRQIRRIKLSARQFTEICWSVSAQYKRVVAELESADGFPLLPGSSCQRTYTLTPLFKKCKEKRGLAVDGHLRDEDTLLASSTIFPPAAAQLAEYKEKYGIIVRYMIKVTLVVALSTDLKLNLPFLLTHPKPPPPPEPVTAPKAPNEPEKLESLPPAYDALDPKPKQEDLIQFDSGPDDSDFVFEEFIRFRVSGDTDA</sequence>
<evidence type="ECO:0000256" key="2">
    <source>
        <dbReference type="SAM" id="MobiDB-lite"/>
    </source>
</evidence>
<dbReference type="InterPro" id="IPR011021">
    <property type="entry name" value="Arrestin-like_N"/>
</dbReference>
<dbReference type="Pfam" id="PF00339">
    <property type="entry name" value="Arrestin_N"/>
    <property type="match status" value="1"/>
</dbReference>